<feature type="coiled-coil region" evidence="1">
    <location>
        <begin position="122"/>
        <end position="149"/>
    </location>
</feature>
<feature type="region of interest" description="Disordered" evidence="2">
    <location>
        <begin position="391"/>
        <end position="419"/>
    </location>
</feature>
<keyword evidence="1" id="KW-0175">Coiled coil</keyword>
<dbReference type="PANTHER" id="PTHR34380:SF1">
    <property type="entry name" value="OS01G0221300 PROTEIN"/>
    <property type="match status" value="1"/>
</dbReference>
<reference evidence="3" key="1">
    <citation type="submission" date="2022-04" db="EMBL/GenBank/DDBJ databases">
        <title>A functionally conserved STORR gene fusion in Papaver species that diverged 16.8 million years ago.</title>
        <authorList>
            <person name="Catania T."/>
        </authorList>
    </citation>
    <scope>NUCLEOTIDE SEQUENCE</scope>
    <source>
        <strain evidence="3">S-188037</strain>
    </source>
</reference>
<evidence type="ECO:0000313" key="3">
    <source>
        <dbReference type="EMBL" id="KAI3835603.1"/>
    </source>
</evidence>
<proteinExistence type="predicted"/>
<evidence type="ECO:0000256" key="1">
    <source>
        <dbReference type="SAM" id="Coils"/>
    </source>
</evidence>
<keyword evidence="4" id="KW-1185">Reference proteome</keyword>
<gene>
    <name evidence="3" type="ORF">MKW98_027515</name>
</gene>
<dbReference type="PANTHER" id="PTHR34380">
    <property type="entry name" value="BNAA03G12380D PROTEIN"/>
    <property type="match status" value="1"/>
</dbReference>
<name>A0AAD4X4L6_9MAGN</name>
<dbReference type="AlphaFoldDB" id="A0AAD4X4L6"/>
<dbReference type="Proteomes" id="UP001202328">
    <property type="component" value="Unassembled WGS sequence"/>
</dbReference>
<dbReference type="EMBL" id="JAJJMB010017748">
    <property type="protein sequence ID" value="KAI3835603.1"/>
    <property type="molecule type" value="Genomic_DNA"/>
</dbReference>
<protein>
    <submittedName>
        <fullName evidence="3">Uncharacterized protein</fullName>
    </submittedName>
</protein>
<comment type="caution">
    <text evidence="3">The sequence shown here is derived from an EMBL/GenBank/DDBJ whole genome shotgun (WGS) entry which is preliminary data.</text>
</comment>
<evidence type="ECO:0000313" key="4">
    <source>
        <dbReference type="Proteomes" id="UP001202328"/>
    </source>
</evidence>
<feature type="compositionally biased region" description="Polar residues" evidence="2">
    <location>
        <begin position="405"/>
        <end position="419"/>
    </location>
</feature>
<organism evidence="3 4">
    <name type="scientific">Papaver atlanticum</name>
    <dbReference type="NCBI Taxonomy" id="357466"/>
    <lineage>
        <taxon>Eukaryota</taxon>
        <taxon>Viridiplantae</taxon>
        <taxon>Streptophyta</taxon>
        <taxon>Embryophyta</taxon>
        <taxon>Tracheophyta</taxon>
        <taxon>Spermatophyta</taxon>
        <taxon>Magnoliopsida</taxon>
        <taxon>Ranunculales</taxon>
        <taxon>Papaveraceae</taxon>
        <taxon>Papaveroideae</taxon>
        <taxon>Papaver</taxon>
    </lineage>
</organism>
<evidence type="ECO:0000256" key="2">
    <source>
        <dbReference type="SAM" id="MobiDB-lite"/>
    </source>
</evidence>
<accession>A0AAD4X4L6</accession>
<sequence>MQLKHGIQLGKDLELYRIKCHGLSTELKEKEMEYVGFEGKLKNLMSVKVALDEELEEHKSACTGMQLKITALAKEQKVLSNRKKRVLERTSPLEEAAKKFENDERETFVQLKTENRDLECWKRRAEDEIESWKKRCTELEAQVLRVEGEVSTLRTLQNEVSYNNIANKCINEDTCKMDASDVSHLNLKDEMLSKTGSTPSSNNKENFTDLHVSGPLYCTIFKDKRKNISSDLKVEFTTAAREQLCFKTEGSSRKKLDLIKQSTVPTSSRGIVEINDSEDEKEITEEHTCNVTDEKIDYVSIDGTVKRCISNGKNLASKNYSQRSLSDQRVGECERSFDEDITLAPLSSTTKRCRTIKGEISRTECQDDDTIPFGKLLNLCDGGQTVGKLESSSRRSFPLKKNNMLKRTSGNESATMNDL</sequence>